<feature type="region of interest" description="Disordered" evidence="5">
    <location>
        <begin position="141"/>
        <end position="205"/>
    </location>
</feature>
<feature type="compositionally biased region" description="Basic and acidic residues" evidence="5">
    <location>
        <begin position="148"/>
        <end position="160"/>
    </location>
</feature>
<dbReference type="GO" id="GO:0042393">
    <property type="term" value="F:histone binding"/>
    <property type="evidence" value="ECO:0007669"/>
    <property type="project" value="TreeGrafter"/>
</dbReference>
<dbReference type="InterPro" id="IPR004092">
    <property type="entry name" value="Mbt"/>
</dbReference>
<dbReference type="Gene3D" id="1.10.150.50">
    <property type="entry name" value="Transcription Factor, Ets-1"/>
    <property type="match status" value="1"/>
</dbReference>
<evidence type="ECO:0000256" key="3">
    <source>
        <dbReference type="ARBA" id="ARBA00023242"/>
    </source>
</evidence>
<evidence type="ECO:0000256" key="5">
    <source>
        <dbReference type="SAM" id="MobiDB-lite"/>
    </source>
</evidence>
<gene>
    <name evidence="7" type="ORF">WMY93_029590</name>
</gene>
<dbReference type="AlphaFoldDB" id="A0AAW0MX46"/>
<name>A0AAW0MX46_9GOBI</name>
<reference evidence="8" key="1">
    <citation type="submission" date="2024-04" db="EMBL/GenBank/DDBJ databases">
        <title>Salinicola lusitanus LLJ914,a marine bacterium isolated from the Okinawa Trough.</title>
        <authorList>
            <person name="Li J."/>
        </authorList>
    </citation>
    <scope>NUCLEOTIDE SEQUENCE [LARGE SCALE GENOMIC DNA]</scope>
</reference>
<feature type="domain" description="SAM" evidence="6">
    <location>
        <begin position="285"/>
        <end position="349"/>
    </location>
</feature>
<dbReference type="Pfam" id="PF00536">
    <property type="entry name" value="SAM_1"/>
    <property type="match status" value="1"/>
</dbReference>
<dbReference type="PANTHER" id="PTHR12247:SF78">
    <property type="entry name" value="LETHAL(3)MALIGNANT BRAIN TUMOR-LIKE PROTEIN 4"/>
    <property type="match status" value="1"/>
</dbReference>
<sequence>MKNKVTGGSSVGLRNKSWSWQQYLDQHKSTAAPTEVFNQYQWCPSRRSCGFKVGQKLEGVDPFHPNLFCVLSVAEVIGCRLRLHIDGFSESYDFWVNSDSPEIRPIGFCRQSQRRLEPPKGVSEEHFDWSLYLQETNSEAAPASAFRPDSHVVSKPDRDPSQSLLFGCPYSDTNLRKDQVLPDRLGPEPGPGPGSGSGSGLSLLPQRRLEEVPLKRRKLSHRVCAVTPAVIKQELKPGPDPVLVQSRFLSALSPQPSRDLSLCWDQHRKLLPRVPREQAPGVHRWTVAQVSDFIQSLPGCEDQAQHFRNQEIDGRAFLLLTQRDILQILSIKLGPALKIYHSILMFRHERSQSERREGERSQSERREGERSQSERREGERGQSERREGREQSERREGERGQSERREGEHSQSERREGERGQSERREGERSQSERREENAANRRGERENAANRRGERENAANQRGERENAANRRGERENAANRRGERERGTNQSAGRRREANQRGERGTGANQSTGRRS</sequence>
<proteinExistence type="predicted"/>
<evidence type="ECO:0000259" key="6">
    <source>
        <dbReference type="PROSITE" id="PS50105"/>
    </source>
</evidence>
<dbReference type="SUPFAM" id="SSF63748">
    <property type="entry name" value="Tudor/PWWP/MBT"/>
    <property type="match status" value="1"/>
</dbReference>
<organism evidence="7 8">
    <name type="scientific">Mugilogobius chulae</name>
    <name type="common">yellowstripe goby</name>
    <dbReference type="NCBI Taxonomy" id="88201"/>
    <lineage>
        <taxon>Eukaryota</taxon>
        <taxon>Metazoa</taxon>
        <taxon>Chordata</taxon>
        <taxon>Craniata</taxon>
        <taxon>Vertebrata</taxon>
        <taxon>Euteleostomi</taxon>
        <taxon>Actinopterygii</taxon>
        <taxon>Neopterygii</taxon>
        <taxon>Teleostei</taxon>
        <taxon>Neoteleostei</taxon>
        <taxon>Acanthomorphata</taxon>
        <taxon>Gobiaria</taxon>
        <taxon>Gobiiformes</taxon>
        <taxon>Gobioidei</taxon>
        <taxon>Gobiidae</taxon>
        <taxon>Gobionellinae</taxon>
        <taxon>Mugilogobius</taxon>
    </lineage>
</organism>
<dbReference type="Pfam" id="PF02820">
    <property type="entry name" value="MBT"/>
    <property type="match status" value="1"/>
</dbReference>
<dbReference type="PROSITE" id="PS51079">
    <property type="entry name" value="MBT"/>
    <property type="match status" value="1"/>
</dbReference>
<dbReference type="EMBL" id="JBBPFD010000022">
    <property type="protein sequence ID" value="KAK7881181.1"/>
    <property type="molecule type" value="Genomic_DNA"/>
</dbReference>
<dbReference type="Gene3D" id="2.30.30.140">
    <property type="match status" value="1"/>
</dbReference>
<feature type="compositionally biased region" description="Polar residues" evidence="5">
    <location>
        <begin position="509"/>
        <end position="518"/>
    </location>
</feature>
<dbReference type="GO" id="GO:0003682">
    <property type="term" value="F:chromatin binding"/>
    <property type="evidence" value="ECO:0007669"/>
    <property type="project" value="TreeGrafter"/>
</dbReference>
<feature type="repeat" description="MBT" evidence="4">
    <location>
        <begin position="18"/>
        <end position="119"/>
    </location>
</feature>
<keyword evidence="3" id="KW-0539">Nucleus</keyword>
<dbReference type="PROSITE" id="PS50105">
    <property type="entry name" value="SAM_DOMAIN"/>
    <property type="match status" value="1"/>
</dbReference>
<evidence type="ECO:0000256" key="2">
    <source>
        <dbReference type="ARBA" id="ARBA00022737"/>
    </source>
</evidence>
<dbReference type="InterPro" id="IPR001660">
    <property type="entry name" value="SAM"/>
</dbReference>
<dbReference type="InterPro" id="IPR013761">
    <property type="entry name" value="SAM/pointed_sf"/>
</dbReference>
<dbReference type="SMART" id="SM00561">
    <property type="entry name" value="MBT"/>
    <property type="match status" value="1"/>
</dbReference>
<dbReference type="PANTHER" id="PTHR12247">
    <property type="entry name" value="POLYCOMB GROUP PROTEIN"/>
    <property type="match status" value="1"/>
</dbReference>
<feature type="compositionally biased region" description="Basic and acidic residues" evidence="5">
    <location>
        <begin position="496"/>
        <end position="506"/>
    </location>
</feature>
<feature type="region of interest" description="Disordered" evidence="5">
    <location>
        <begin position="350"/>
        <end position="518"/>
    </location>
</feature>
<comment type="subcellular location">
    <subcellularLocation>
        <location evidence="1">Nucleus</location>
    </subcellularLocation>
</comment>
<dbReference type="SMART" id="SM00454">
    <property type="entry name" value="SAM"/>
    <property type="match status" value="1"/>
</dbReference>
<protein>
    <recommendedName>
        <fullName evidence="6">SAM domain-containing protein</fullName>
    </recommendedName>
</protein>
<dbReference type="SUPFAM" id="SSF47769">
    <property type="entry name" value="SAM/Pointed domain"/>
    <property type="match status" value="1"/>
</dbReference>
<dbReference type="GO" id="GO:0005634">
    <property type="term" value="C:nucleus"/>
    <property type="evidence" value="ECO:0007669"/>
    <property type="project" value="UniProtKB-SubCell"/>
</dbReference>
<comment type="caution">
    <text evidence="7">The sequence shown here is derived from an EMBL/GenBank/DDBJ whole genome shotgun (WGS) entry which is preliminary data.</text>
</comment>
<evidence type="ECO:0000256" key="1">
    <source>
        <dbReference type="ARBA" id="ARBA00004123"/>
    </source>
</evidence>
<dbReference type="CDD" id="cd09582">
    <property type="entry name" value="SAM_Scm-like-3MBT3_4"/>
    <property type="match status" value="1"/>
</dbReference>
<feature type="compositionally biased region" description="Basic and acidic residues" evidence="5">
    <location>
        <begin position="350"/>
        <end position="489"/>
    </location>
</feature>
<dbReference type="InterPro" id="IPR050548">
    <property type="entry name" value="PcG_chromatin_remod_factors"/>
</dbReference>
<evidence type="ECO:0000313" key="7">
    <source>
        <dbReference type="EMBL" id="KAK7881181.1"/>
    </source>
</evidence>
<evidence type="ECO:0000313" key="8">
    <source>
        <dbReference type="Proteomes" id="UP001460270"/>
    </source>
</evidence>
<dbReference type="GO" id="GO:0045892">
    <property type="term" value="P:negative regulation of DNA-templated transcription"/>
    <property type="evidence" value="ECO:0007669"/>
    <property type="project" value="TreeGrafter"/>
</dbReference>
<keyword evidence="2" id="KW-0677">Repeat</keyword>
<dbReference type="Proteomes" id="UP001460270">
    <property type="component" value="Unassembled WGS sequence"/>
</dbReference>
<keyword evidence="8" id="KW-1185">Reference proteome</keyword>
<accession>A0AAW0MX46</accession>
<evidence type="ECO:0000256" key="4">
    <source>
        <dbReference type="PROSITE-ProRule" id="PRU00459"/>
    </source>
</evidence>